<accession>A0A0L7LB08</accession>
<dbReference type="STRING" id="104452.A0A0L7LB08"/>
<sequence>MSAIPSPEESPNYLIYKRVSVHGLTPGGLAEIDASVSRPLCSLVLQVFTGSDLVGWLSRRLALDEPWEAAHLAHLLAAHGYLFPIDDHALTVRNDNTGVPVQAHYAEQGAARAGRLRGRVFGAPPEDINPIVTITNPQESEEEIQKKNAEGDIKENGTNTATNTVTNTITKFISYCEQYAEYDAFLTAPEWPNPRDPLPLRRVRRWAFSLRELLQDPAGKEHFARFLAKEFSLENLNLRELLQDPAGKEHFARFLAKEFSLENLNLRELLQDPAGKEHFARFLAKEFSLENLKFKK</sequence>
<dbReference type="GO" id="GO:0005096">
    <property type="term" value="F:GTPase activator activity"/>
    <property type="evidence" value="ECO:0007669"/>
    <property type="project" value="TreeGrafter"/>
</dbReference>
<dbReference type="InterPro" id="IPR000591">
    <property type="entry name" value="DEP_dom"/>
</dbReference>
<dbReference type="PROSITE" id="PS50132">
    <property type="entry name" value="RGS"/>
    <property type="match status" value="2"/>
</dbReference>
<dbReference type="InterPro" id="IPR047016">
    <property type="entry name" value="RGS6/7/9/11"/>
</dbReference>
<evidence type="ECO:0000256" key="1">
    <source>
        <dbReference type="ARBA" id="ARBA00022700"/>
    </source>
</evidence>
<dbReference type="Pfam" id="PF00610">
    <property type="entry name" value="DEP"/>
    <property type="match status" value="1"/>
</dbReference>
<dbReference type="PANTHER" id="PTHR45746:SF6">
    <property type="entry name" value="LP21163P"/>
    <property type="match status" value="1"/>
</dbReference>
<dbReference type="InterPro" id="IPR024066">
    <property type="entry name" value="RGS_subdom1/3"/>
</dbReference>
<dbReference type="InterPro" id="IPR016137">
    <property type="entry name" value="RGS"/>
</dbReference>
<dbReference type="Gene3D" id="1.10.10.10">
    <property type="entry name" value="Winged helix-like DNA-binding domain superfamily/Winged helix DNA-binding domain"/>
    <property type="match status" value="1"/>
</dbReference>
<feature type="domain" description="RGS" evidence="2">
    <location>
        <begin position="265"/>
        <end position="296"/>
    </location>
</feature>
<name>A0A0L7LB08_OPEBR</name>
<reference evidence="4 5" key="1">
    <citation type="journal article" date="2015" name="Genome Biol. Evol.">
        <title>The genome of winter moth (Operophtera brumata) provides a genomic perspective on sexual dimorphism and phenology.</title>
        <authorList>
            <person name="Derks M.F."/>
            <person name="Smit S."/>
            <person name="Salis L."/>
            <person name="Schijlen E."/>
            <person name="Bossers A."/>
            <person name="Mateman C."/>
            <person name="Pijl A.S."/>
            <person name="de Ridder D."/>
            <person name="Groenen M.A."/>
            <person name="Visser M.E."/>
            <person name="Megens H.J."/>
        </authorList>
    </citation>
    <scope>NUCLEOTIDE SEQUENCE [LARGE SCALE GENOMIC DNA]</scope>
    <source>
        <strain evidence="4">WM2013NL</strain>
        <tissue evidence="4">Head and thorax</tissue>
    </source>
</reference>
<dbReference type="GO" id="GO:0035556">
    <property type="term" value="P:intracellular signal transduction"/>
    <property type="evidence" value="ECO:0007669"/>
    <property type="project" value="InterPro"/>
</dbReference>
<keyword evidence="1" id="KW-0734">Signal transduction inhibitor</keyword>
<evidence type="ECO:0000313" key="5">
    <source>
        <dbReference type="Proteomes" id="UP000037510"/>
    </source>
</evidence>
<dbReference type="InterPro" id="IPR036388">
    <property type="entry name" value="WH-like_DNA-bd_sf"/>
</dbReference>
<dbReference type="Gene3D" id="1.10.196.10">
    <property type="match status" value="3"/>
</dbReference>
<dbReference type="SUPFAM" id="SSF46785">
    <property type="entry name" value="Winged helix' DNA-binding domain"/>
    <property type="match status" value="1"/>
</dbReference>
<feature type="non-terminal residue" evidence="4">
    <location>
        <position position="1"/>
    </location>
</feature>
<evidence type="ECO:0000313" key="4">
    <source>
        <dbReference type="EMBL" id="KOB72416.1"/>
    </source>
</evidence>
<dbReference type="SUPFAM" id="SSF52047">
    <property type="entry name" value="RNI-like"/>
    <property type="match status" value="1"/>
</dbReference>
<feature type="domain" description="DEP" evidence="3">
    <location>
        <begin position="46"/>
        <end position="109"/>
    </location>
</feature>
<dbReference type="SUPFAM" id="SSF48097">
    <property type="entry name" value="Regulator of G-protein signaling, RGS"/>
    <property type="match status" value="1"/>
</dbReference>
<dbReference type="GO" id="GO:0008277">
    <property type="term" value="P:regulation of G protein-coupled receptor signaling pathway"/>
    <property type="evidence" value="ECO:0007669"/>
    <property type="project" value="InterPro"/>
</dbReference>
<organism evidence="4 5">
    <name type="scientific">Operophtera brumata</name>
    <name type="common">Winter moth</name>
    <name type="synonym">Phalaena brumata</name>
    <dbReference type="NCBI Taxonomy" id="104452"/>
    <lineage>
        <taxon>Eukaryota</taxon>
        <taxon>Metazoa</taxon>
        <taxon>Ecdysozoa</taxon>
        <taxon>Arthropoda</taxon>
        <taxon>Hexapoda</taxon>
        <taxon>Insecta</taxon>
        <taxon>Pterygota</taxon>
        <taxon>Neoptera</taxon>
        <taxon>Endopterygota</taxon>
        <taxon>Lepidoptera</taxon>
        <taxon>Glossata</taxon>
        <taxon>Ditrysia</taxon>
        <taxon>Geometroidea</taxon>
        <taxon>Geometridae</taxon>
        <taxon>Larentiinae</taxon>
        <taxon>Operophtera</taxon>
    </lineage>
</organism>
<dbReference type="EMBL" id="JTDY01001979">
    <property type="protein sequence ID" value="KOB72416.1"/>
    <property type="molecule type" value="Genomic_DNA"/>
</dbReference>
<dbReference type="InterPro" id="IPR036305">
    <property type="entry name" value="RGS_sf"/>
</dbReference>
<protein>
    <submittedName>
        <fullName evidence="4">Putative regulator of g protein signaling</fullName>
    </submittedName>
</protein>
<feature type="domain" description="RGS" evidence="2">
    <location>
        <begin position="209"/>
        <end position="244"/>
    </location>
</feature>
<dbReference type="GO" id="GO:0043005">
    <property type="term" value="C:neuron projection"/>
    <property type="evidence" value="ECO:0007669"/>
    <property type="project" value="TreeGrafter"/>
</dbReference>
<comment type="caution">
    <text evidence="4">The sequence shown here is derived from an EMBL/GenBank/DDBJ whole genome shotgun (WGS) entry which is preliminary data.</text>
</comment>
<feature type="non-terminal residue" evidence="4">
    <location>
        <position position="296"/>
    </location>
</feature>
<proteinExistence type="predicted"/>
<dbReference type="InterPro" id="IPR036390">
    <property type="entry name" value="WH_DNA-bd_sf"/>
</dbReference>
<dbReference type="AlphaFoldDB" id="A0A0L7LB08"/>
<evidence type="ECO:0000259" key="2">
    <source>
        <dbReference type="PROSITE" id="PS50132"/>
    </source>
</evidence>
<dbReference type="PROSITE" id="PS50186">
    <property type="entry name" value="DEP"/>
    <property type="match status" value="1"/>
</dbReference>
<dbReference type="PANTHER" id="PTHR45746">
    <property type="entry name" value="LP21163P"/>
    <property type="match status" value="1"/>
</dbReference>
<evidence type="ECO:0000259" key="3">
    <source>
        <dbReference type="PROSITE" id="PS50186"/>
    </source>
</evidence>
<dbReference type="Proteomes" id="UP000037510">
    <property type="component" value="Unassembled WGS sequence"/>
</dbReference>
<keyword evidence="5" id="KW-1185">Reference proteome</keyword>
<gene>
    <name evidence="4" type="ORF">OBRU01_12254</name>
</gene>
<dbReference type="GO" id="GO:0005737">
    <property type="term" value="C:cytoplasm"/>
    <property type="evidence" value="ECO:0007669"/>
    <property type="project" value="TreeGrafter"/>
</dbReference>
<dbReference type="GO" id="GO:0009968">
    <property type="term" value="P:negative regulation of signal transduction"/>
    <property type="evidence" value="ECO:0007669"/>
    <property type="project" value="UniProtKB-KW"/>
</dbReference>